<dbReference type="Proteomes" id="UP000075787">
    <property type="component" value="Unassembled WGS sequence"/>
</dbReference>
<protein>
    <recommendedName>
        <fullName evidence="2">Fe/B12 periplasmic-binding domain-containing protein</fullName>
    </recommendedName>
</protein>
<evidence type="ECO:0000259" key="2">
    <source>
        <dbReference type="PROSITE" id="PS50983"/>
    </source>
</evidence>
<dbReference type="PANTHER" id="PTHR30535">
    <property type="entry name" value="VITAMIN B12-BINDING PROTEIN"/>
    <property type="match status" value="1"/>
</dbReference>
<sequence>MTRLAAALLLLCLGVMAGPAGAADGCGNPPLPDSPPERVVVVHQHAIEILLALGVTDRIVAAGYLDDALPPDLQAGFDRIPVRFDRYLATEAVVGLLPDLVLGGFAAAFGIGGLGPRETFAGLGMPTHVLASGCMTAGDDPVATAIADIRQMGALFDRRQRADALVAEIEAGLAALTPGPAVTVFIYDGGEKTPYTVGRDGLLTRLLARAGARNAFDDTPGRWATVSWEAVLARDPDLILLVDTAADPAPLKERRLRADPALAGLRALQTGQVATLAFSETVAGIRTGLAARHLARILDAIRPGG</sequence>
<dbReference type="InterPro" id="IPR050902">
    <property type="entry name" value="ABC_Transporter_SBP"/>
</dbReference>
<feature type="chain" id="PRO_5007837180" description="Fe/B12 periplasmic-binding domain-containing protein" evidence="1">
    <location>
        <begin position="23"/>
        <end position="305"/>
    </location>
</feature>
<comment type="caution">
    <text evidence="3">The sequence shown here is derived from an EMBL/GenBank/DDBJ whole genome shotgun (WGS) entry which is preliminary data.</text>
</comment>
<proteinExistence type="predicted"/>
<evidence type="ECO:0000313" key="4">
    <source>
        <dbReference type="Proteomes" id="UP000075787"/>
    </source>
</evidence>
<gene>
    <name evidence="3" type="ORF">AUP44_26695</name>
</gene>
<dbReference type="Pfam" id="PF01497">
    <property type="entry name" value="Peripla_BP_2"/>
    <property type="match status" value="1"/>
</dbReference>
<dbReference type="RefSeq" id="WP_062763562.1">
    <property type="nucleotide sequence ID" value="NZ_CP121045.1"/>
</dbReference>
<dbReference type="InterPro" id="IPR002491">
    <property type="entry name" value="ABC_transptr_periplasmic_BD"/>
</dbReference>
<dbReference type="PANTHER" id="PTHR30535:SF7">
    <property type="entry name" value="IRON(III) DICITRATE-BINDING PROTEIN"/>
    <property type="match status" value="1"/>
</dbReference>
<keyword evidence="1" id="KW-0732">Signal</keyword>
<dbReference type="OrthoDB" id="9797850at2"/>
<dbReference type="Gene3D" id="3.40.50.1980">
    <property type="entry name" value="Nitrogenase molybdenum iron protein domain"/>
    <property type="match status" value="2"/>
</dbReference>
<dbReference type="SUPFAM" id="SSF53807">
    <property type="entry name" value="Helical backbone' metal receptor"/>
    <property type="match status" value="1"/>
</dbReference>
<dbReference type="GeneID" id="97243564"/>
<dbReference type="EMBL" id="LPZR01000111">
    <property type="protein sequence ID" value="KYO53632.1"/>
    <property type="molecule type" value="Genomic_DNA"/>
</dbReference>
<name>A0A162L7T6_9PROT</name>
<feature type="domain" description="Fe/B12 periplasmic-binding" evidence="2">
    <location>
        <begin position="38"/>
        <end position="305"/>
    </location>
</feature>
<evidence type="ECO:0000256" key="1">
    <source>
        <dbReference type="SAM" id="SignalP"/>
    </source>
</evidence>
<feature type="signal peptide" evidence="1">
    <location>
        <begin position="1"/>
        <end position="22"/>
    </location>
</feature>
<accession>A0A162L7T6</accession>
<reference evidence="3 4" key="1">
    <citation type="submission" date="2015-12" db="EMBL/GenBank/DDBJ databases">
        <title>Genome sequence of Tistrella mobilis MCCC 1A02139.</title>
        <authorList>
            <person name="Lu L."/>
            <person name="Lai Q."/>
            <person name="Shao Z."/>
            <person name="Qian P."/>
        </authorList>
    </citation>
    <scope>NUCLEOTIDE SEQUENCE [LARGE SCALE GENOMIC DNA]</scope>
    <source>
        <strain evidence="3 4">MCCC 1A02139</strain>
    </source>
</reference>
<organism evidence="3 4">
    <name type="scientific">Tistrella mobilis</name>
    <dbReference type="NCBI Taxonomy" id="171437"/>
    <lineage>
        <taxon>Bacteria</taxon>
        <taxon>Pseudomonadati</taxon>
        <taxon>Pseudomonadota</taxon>
        <taxon>Alphaproteobacteria</taxon>
        <taxon>Geminicoccales</taxon>
        <taxon>Geminicoccaceae</taxon>
        <taxon>Tistrella</taxon>
    </lineage>
</organism>
<dbReference type="AlphaFoldDB" id="A0A162L7T6"/>
<dbReference type="PROSITE" id="PS50983">
    <property type="entry name" value="FE_B12_PBP"/>
    <property type="match status" value="1"/>
</dbReference>
<evidence type="ECO:0000313" key="3">
    <source>
        <dbReference type="EMBL" id="KYO53632.1"/>
    </source>
</evidence>